<dbReference type="AlphaFoldDB" id="A0A8K0A7W2"/>
<sequence>MRNVMGAMVSFVELNVVENILYIITRRLRDSSPYCNCVFILQAYAMLNRTFHNQKGESGIGTAGISTELGNMDSVNRPKSEVQIKALFDGFEFETPSPCPDSPVFASPTPSDKQSDRLQKKKPKKQPAPSPELVKAQIKLSQLQGQVQSKSLELDELKQANQELTFAIKVKEDKLVNKRPTYSALKGFQRQRQELTAERDLALARLQEAVQRASLAEQLASDAVRDREEVIGEKEKLTKERDYATRLYESLRRSVDVEDSDFPLSIRKTVDRQVQTYLSLAHGQGGAFNMMFSQAAGTDGISDVTSGNRRATKIVQKTSFTNGRSSVNNDGTRGTSNDCANVESSEKGDNVMTSGTGGGKEEPVHPWLISAGKGHGVRVMSPHPTEYKSMLRGNAQPKVMFRGFHGNTT</sequence>
<evidence type="ECO:0000313" key="3">
    <source>
        <dbReference type="EMBL" id="CAH1269047.1"/>
    </source>
</evidence>
<evidence type="ECO:0000256" key="2">
    <source>
        <dbReference type="SAM" id="MobiDB-lite"/>
    </source>
</evidence>
<dbReference type="OrthoDB" id="10047997at2759"/>
<evidence type="ECO:0000256" key="1">
    <source>
        <dbReference type="SAM" id="Coils"/>
    </source>
</evidence>
<name>A0A8K0A7W2_BRALA</name>
<reference evidence="3" key="1">
    <citation type="submission" date="2022-01" db="EMBL/GenBank/DDBJ databases">
        <authorList>
            <person name="Braso-Vives M."/>
        </authorList>
    </citation>
    <scope>NUCLEOTIDE SEQUENCE</scope>
</reference>
<feature type="region of interest" description="Disordered" evidence="2">
    <location>
        <begin position="317"/>
        <end position="365"/>
    </location>
</feature>
<feature type="region of interest" description="Disordered" evidence="2">
    <location>
        <begin position="98"/>
        <end position="132"/>
    </location>
</feature>
<keyword evidence="4" id="KW-1185">Reference proteome</keyword>
<accession>A0A8K0A7W2</accession>
<organism evidence="3 4">
    <name type="scientific">Branchiostoma lanceolatum</name>
    <name type="common">Common lancelet</name>
    <name type="synonym">Amphioxus lanceolatum</name>
    <dbReference type="NCBI Taxonomy" id="7740"/>
    <lineage>
        <taxon>Eukaryota</taxon>
        <taxon>Metazoa</taxon>
        <taxon>Chordata</taxon>
        <taxon>Cephalochordata</taxon>
        <taxon>Leptocardii</taxon>
        <taxon>Amphioxiformes</taxon>
        <taxon>Branchiostomatidae</taxon>
        <taxon>Branchiostoma</taxon>
    </lineage>
</organism>
<gene>
    <name evidence="3" type="primary">Hypp4071</name>
    <name evidence="3" type="ORF">BLAG_LOCUS21802</name>
</gene>
<dbReference type="Proteomes" id="UP000838412">
    <property type="component" value="Chromosome 7"/>
</dbReference>
<dbReference type="EMBL" id="OV696692">
    <property type="protein sequence ID" value="CAH1269047.1"/>
    <property type="molecule type" value="Genomic_DNA"/>
</dbReference>
<feature type="coiled-coil region" evidence="1">
    <location>
        <begin position="140"/>
        <end position="212"/>
    </location>
</feature>
<evidence type="ECO:0000313" key="4">
    <source>
        <dbReference type="Proteomes" id="UP000838412"/>
    </source>
</evidence>
<proteinExistence type="predicted"/>
<protein>
    <submittedName>
        <fullName evidence="3">Hypp4071 protein</fullName>
    </submittedName>
</protein>
<keyword evidence="1" id="KW-0175">Coiled coil</keyword>
<feature type="compositionally biased region" description="Polar residues" evidence="2">
    <location>
        <begin position="317"/>
        <end position="343"/>
    </location>
</feature>